<proteinExistence type="predicted"/>
<evidence type="ECO:0000313" key="1">
    <source>
        <dbReference type="EMBL" id="CAB4131760.1"/>
    </source>
</evidence>
<name>A0A6J5LFP4_9CAUD</name>
<protein>
    <submittedName>
        <fullName evidence="1">Uncharacterized protein</fullName>
    </submittedName>
</protein>
<reference evidence="1" key="1">
    <citation type="submission" date="2020-04" db="EMBL/GenBank/DDBJ databases">
        <authorList>
            <person name="Chiriac C."/>
            <person name="Salcher M."/>
            <person name="Ghai R."/>
            <person name="Kavagutti S V."/>
        </authorList>
    </citation>
    <scope>NUCLEOTIDE SEQUENCE</scope>
</reference>
<dbReference type="EMBL" id="LR796252">
    <property type="protein sequence ID" value="CAB4131760.1"/>
    <property type="molecule type" value="Genomic_DNA"/>
</dbReference>
<organism evidence="1">
    <name type="scientific">uncultured Caudovirales phage</name>
    <dbReference type="NCBI Taxonomy" id="2100421"/>
    <lineage>
        <taxon>Viruses</taxon>
        <taxon>Duplodnaviria</taxon>
        <taxon>Heunggongvirae</taxon>
        <taxon>Uroviricota</taxon>
        <taxon>Caudoviricetes</taxon>
        <taxon>Peduoviridae</taxon>
        <taxon>Maltschvirus</taxon>
        <taxon>Maltschvirus maltsch</taxon>
    </lineage>
</organism>
<accession>A0A6J5LFP4</accession>
<sequence>MNFQTIIDGLQKGLETVEKLAPVAEQLGGGKVAALVGTLADIAGDALERVEEGTLVASEREQAVVRAINTELAAKNDALAAAISKS</sequence>
<gene>
    <name evidence="1" type="ORF">UFOVP131_31</name>
</gene>